<evidence type="ECO:0000256" key="1">
    <source>
        <dbReference type="ARBA" id="ARBA00022490"/>
    </source>
</evidence>
<dbReference type="Pfam" id="PF02623">
    <property type="entry name" value="FliW"/>
    <property type="match status" value="1"/>
</dbReference>
<evidence type="ECO:0000256" key="3">
    <source>
        <dbReference type="ARBA" id="ARBA00022845"/>
    </source>
</evidence>
<reference evidence="4 5" key="1">
    <citation type="submission" date="2006-09" db="EMBL/GenBank/DDBJ databases">
        <authorList>
            <person name="Emerson D."/>
            <person name="Ferriera S."/>
            <person name="Johnson J."/>
            <person name="Kravitz S."/>
            <person name="Halpern A."/>
            <person name="Remington K."/>
            <person name="Beeson K."/>
            <person name="Tran B."/>
            <person name="Rogers Y.-H."/>
            <person name="Friedman R."/>
            <person name="Venter J.C."/>
        </authorList>
    </citation>
    <scope>NUCLEOTIDE SEQUENCE [LARGE SCALE GENOMIC DNA]</scope>
    <source>
        <strain evidence="4 5">PV-1</strain>
    </source>
</reference>
<dbReference type="InterPro" id="IPR024046">
    <property type="entry name" value="Flagellar_assmbl_FliW_dom_sf"/>
</dbReference>
<dbReference type="Proteomes" id="UP000005297">
    <property type="component" value="Unassembled WGS sequence"/>
</dbReference>
<dbReference type="HOGENOM" id="CLU_1883250_0_0_0"/>
<dbReference type="STRING" id="314344.AL013_06195"/>
<keyword evidence="2" id="KW-1005">Bacterial flagellum biogenesis</keyword>
<evidence type="ECO:0000256" key="2">
    <source>
        <dbReference type="ARBA" id="ARBA00022795"/>
    </source>
</evidence>
<dbReference type="InterPro" id="IPR003775">
    <property type="entry name" value="Flagellar_assembly_factor_FliW"/>
</dbReference>
<dbReference type="PANTHER" id="PTHR39190">
    <property type="entry name" value="FLAGELLAR ASSEMBLY FACTOR FLIW"/>
    <property type="match status" value="1"/>
</dbReference>
<evidence type="ECO:0008006" key="6">
    <source>
        <dbReference type="Google" id="ProtNLM"/>
    </source>
</evidence>
<dbReference type="AlphaFoldDB" id="Q0EYD8"/>
<sequence>MSDIMPRNSGAFYFPQGMIGFGGAHEFGLIYEGVGKIACLQSIDHPEAAFLLTPWDESRLGPQPELNREQIQCIDAEDAESVLWMLVLNPFADKQWVTANLKAPVAVNTEKRIGLQCIRSEPELDLRFHWMPQPA</sequence>
<evidence type="ECO:0000313" key="4">
    <source>
        <dbReference type="EMBL" id="EAU54254.1"/>
    </source>
</evidence>
<organism evidence="4 5">
    <name type="scientific">Mariprofundus ferrooxydans PV-1</name>
    <dbReference type="NCBI Taxonomy" id="314345"/>
    <lineage>
        <taxon>Bacteria</taxon>
        <taxon>Pseudomonadati</taxon>
        <taxon>Pseudomonadota</taxon>
        <taxon>Candidatius Mariprofundia</taxon>
        <taxon>Mariprofundales</taxon>
        <taxon>Mariprofundaceae</taxon>
        <taxon>Mariprofundus</taxon>
    </lineage>
</organism>
<evidence type="ECO:0000313" key="5">
    <source>
        <dbReference type="Proteomes" id="UP000005297"/>
    </source>
</evidence>
<dbReference type="GO" id="GO:0006417">
    <property type="term" value="P:regulation of translation"/>
    <property type="evidence" value="ECO:0007669"/>
    <property type="project" value="UniProtKB-KW"/>
</dbReference>
<gene>
    <name evidence="4" type="ORF">SPV1_05819</name>
</gene>
<keyword evidence="1" id="KW-0963">Cytoplasm</keyword>
<dbReference type="GO" id="GO:0044780">
    <property type="term" value="P:bacterial-type flagellum assembly"/>
    <property type="evidence" value="ECO:0007669"/>
    <property type="project" value="InterPro"/>
</dbReference>
<protein>
    <recommendedName>
        <fullName evidence="6">Flagellar assembly factor FliW</fullName>
    </recommendedName>
</protein>
<dbReference type="EMBL" id="AATS01000010">
    <property type="protein sequence ID" value="EAU54254.1"/>
    <property type="molecule type" value="Genomic_DNA"/>
</dbReference>
<dbReference type="Gene3D" id="2.30.290.10">
    <property type="entry name" value="BH3618-like"/>
    <property type="match status" value="1"/>
</dbReference>
<dbReference type="OrthoDB" id="5292867at2"/>
<keyword evidence="5" id="KW-1185">Reference proteome</keyword>
<dbReference type="eggNOG" id="COG1699">
    <property type="taxonomic scope" value="Bacteria"/>
</dbReference>
<keyword evidence="3" id="KW-0810">Translation regulation</keyword>
<dbReference type="SUPFAM" id="SSF141457">
    <property type="entry name" value="BH3618-like"/>
    <property type="match status" value="1"/>
</dbReference>
<accession>Q0EYD8</accession>
<proteinExistence type="predicted"/>
<dbReference type="InParanoid" id="Q0EYD8"/>
<comment type="caution">
    <text evidence="4">The sequence shown here is derived from an EMBL/GenBank/DDBJ whole genome shotgun (WGS) entry which is preliminary data.</text>
</comment>
<name>Q0EYD8_9PROT</name>
<dbReference type="PANTHER" id="PTHR39190:SF1">
    <property type="entry name" value="FLAGELLAR ASSEMBLY FACTOR FLIW"/>
    <property type="match status" value="1"/>
</dbReference>